<name>A0A0M3JLA6_ANISI</name>
<evidence type="ECO:0000313" key="2">
    <source>
        <dbReference type="Proteomes" id="UP000267096"/>
    </source>
</evidence>
<proteinExistence type="predicted"/>
<keyword evidence="2" id="KW-1185">Reference proteome</keyword>
<dbReference type="EMBL" id="UYRR01021547">
    <property type="protein sequence ID" value="VDK31030.1"/>
    <property type="molecule type" value="Genomic_DNA"/>
</dbReference>
<evidence type="ECO:0000313" key="3">
    <source>
        <dbReference type="WBParaSite" id="ASIM_0000843701-mRNA-1"/>
    </source>
</evidence>
<dbReference type="Proteomes" id="UP000267096">
    <property type="component" value="Unassembled WGS sequence"/>
</dbReference>
<sequence>MSSPATTTVTTTASNSARASPAFFLDNTASSDTDDFRPPLRLFLQKLFCF</sequence>
<organism evidence="3">
    <name type="scientific">Anisakis simplex</name>
    <name type="common">Herring worm</name>
    <dbReference type="NCBI Taxonomy" id="6269"/>
    <lineage>
        <taxon>Eukaryota</taxon>
        <taxon>Metazoa</taxon>
        <taxon>Ecdysozoa</taxon>
        <taxon>Nematoda</taxon>
        <taxon>Chromadorea</taxon>
        <taxon>Rhabditida</taxon>
        <taxon>Spirurina</taxon>
        <taxon>Ascaridomorpha</taxon>
        <taxon>Ascaridoidea</taxon>
        <taxon>Anisakidae</taxon>
        <taxon>Anisakis</taxon>
        <taxon>Anisakis simplex complex</taxon>
    </lineage>
</organism>
<dbReference type="AlphaFoldDB" id="A0A0M3JLA6"/>
<evidence type="ECO:0000313" key="1">
    <source>
        <dbReference type="EMBL" id="VDK31030.1"/>
    </source>
</evidence>
<accession>A0A0M3JLA6</accession>
<protein>
    <submittedName>
        <fullName evidence="1 3">Uncharacterized protein</fullName>
    </submittedName>
</protein>
<gene>
    <name evidence="1" type="ORF">ASIM_LOCUS8186</name>
</gene>
<reference evidence="3" key="1">
    <citation type="submission" date="2017-02" db="UniProtKB">
        <authorList>
            <consortium name="WormBaseParasite"/>
        </authorList>
    </citation>
    <scope>IDENTIFICATION</scope>
</reference>
<dbReference type="WBParaSite" id="ASIM_0000843701-mRNA-1">
    <property type="protein sequence ID" value="ASIM_0000843701-mRNA-1"/>
    <property type="gene ID" value="ASIM_0000843701"/>
</dbReference>
<reference evidence="1 2" key="2">
    <citation type="submission" date="2018-11" db="EMBL/GenBank/DDBJ databases">
        <authorList>
            <consortium name="Pathogen Informatics"/>
        </authorList>
    </citation>
    <scope>NUCLEOTIDE SEQUENCE [LARGE SCALE GENOMIC DNA]</scope>
</reference>